<name>A0A1U9UKE4_CUPNE</name>
<feature type="region of interest" description="Disordered" evidence="1">
    <location>
        <begin position="30"/>
        <end position="59"/>
    </location>
</feature>
<evidence type="ECO:0000313" key="3">
    <source>
        <dbReference type="EMBL" id="AQV93113.1"/>
    </source>
</evidence>
<evidence type="ECO:0008006" key="5">
    <source>
        <dbReference type="Google" id="ProtNLM"/>
    </source>
</evidence>
<sequence>MTVMRTIFRCTQYAAALAAGGALLAACAAQPAGPQAPAPTGPQGARGTPEGCPADKMADDTLIGKPEAEAIGLLQGCAWRLGERDGQQFPGTMDYNPQRRTLGVKAGKVVWVRRG</sequence>
<reference evidence="4" key="1">
    <citation type="submission" date="2017-02" db="EMBL/GenBank/DDBJ databases">
        <title>Complete genome sequence of Cupriavidus necator strain NH9, a 3-chlorobenzoate degrader.</title>
        <authorList>
            <person name="Moriuchi R."/>
            <person name="Dohra H."/>
            <person name="Ogawa N."/>
        </authorList>
    </citation>
    <scope>NUCLEOTIDE SEQUENCE [LARGE SCALE GENOMIC DNA]</scope>
    <source>
        <strain evidence="4">NH9</strain>
    </source>
</reference>
<dbReference type="EMBL" id="CP017757">
    <property type="protein sequence ID" value="AQV93113.1"/>
    <property type="molecule type" value="Genomic_DNA"/>
</dbReference>
<keyword evidence="2" id="KW-0732">Signal</keyword>
<dbReference type="KEGG" id="cuh:BJN34_04275"/>
<accession>A0A1U9UKE4</accession>
<gene>
    <name evidence="3" type="ORF">BJN34_04275</name>
</gene>
<evidence type="ECO:0000256" key="1">
    <source>
        <dbReference type="SAM" id="MobiDB-lite"/>
    </source>
</evidence>
<dbReference type="OrthoDB" id="8967138at2"/>
<dbReference type="Proteomes" id="UP000189627">
    <property type="component" value="Chromosome 1"/>
</dbReference>
<feature type="chain" id="PRO_5012504983" description="Lipoprotein" evidence="2">
    <location>
        <begin position="29"/>
        <end position="115"/>
    </location>
</feature>
<evidence type="ECO:0000313" key="4">
    <source>
        <dbReference type="Proteomes" id="UP000189627"/>
    </source>
</evidence>
<dbReference type="PROSITE" id="PS51257">
    <property type="entry name" value="PROKAR_LIPOPROTEIN"/>
    <property type="match status" value="1"/>
</dbReference>
<evidence type="ECO:0000256" key="2">
    <source>
        <dbReference type="SAM" id="SignalP"/>
    </source>
</evidence>
<organism evidence="3 4">
    <name type="scientific">Cupriavidus necator</name>
    <name type="common">Alcaligenes eutrophus</name>
    <name type="synonym">Ralstonia eutropha</name>
    <dbReference type="NCBI Taxonomy" id="106590"/>
    <lineage>
        <taxon>Bacteria</taxon>
        <taxon>Pseudomonadati</taxon>
        <taxon>Pseudomonadota</taxon>
        <taxon>Betaproteobacteria</taxon>
        <taxon>Burkholderiales</taxon>
        <taxon>Burkholderiaceae</taxon>
        <taxon>Cupriavidus</taxon>
    </lineage>
</organism>
<dbReference type="AlphaFoldDB" id="A0A1U9UKE4"/>
<feature type="signal peptide" evidence="2">
    <location>
        <begin position="1"/>
        <end position="28"/>
    </location>
</feature>
<proteinExistence type="predicted"/>
<protein>
    <recommendedName>
        <fullName evidence="5">Lipoprotein</fullName>
    </recommendedName>
</protein>
<dbReference type="RefSeq" id="WP_078195514.1">
    <property type="nucleotide sequence ID" value="NZ_CP017757.2"/>
</dbReference>